<dbReference type="AlphaFoldDB" id="A0A0E9TGN1"/>
<reference evidence="1" key="2">
    <citation type="journal article" date="2015" name="Fish Shellfish Immunol.">
        <title>Early steps in the European eel (Anguilla anguilla)-Vibrio vulnificus interaction in the gills: Role of the RtxA13 toxin.</title>
        <authorList>
            <person name="Callol A."/>
            <person name="Pajuelo D."/>
            <person name="Ebbesson L."/>
            <person name="Teles M."/>
            <person name="MacKenzie S."/>
            <person name="Amaro C."/>
        </authorList>
    </citation>
    <scope>NUCLEOTIDE SEQUENCE</scope>
</reference>
<sequence length="42" mass="4832">MGNHCHIIVLFMFLNYNRIPKQSVCTVASPPDKYSKYTTLLS</sequence>
<dbReference type="EMBL" id="GBXM01056704">
    <property type="protein sequence ID" value="JAH51873.1"/>
    <property type="molecule type" value="Transcribed_RNA"/>
</dbReference>
<reference evidence="1" key="1">
    <citation type="submission" date="2014-11" db="EMBL/GenBank/DDBJ databases">
        <authorList>
            <person name="Amaro Gonzalez C."/>
        </authorList>
    </citation>
    <scope>NUCLEOTIDE SEQUENCE</scope>
</reference>
<evidence type="ECO:0000313" key="1">
    <source>
        <dbReference type="EMBL" id="JAH51873.1"/>
    </source>
</evidence>
<proteinExistence type="predicted"/>
<protein>
    <submittedName>
        <fullName evidence="1">Uncharacterized protein</fullName>
    </submittedName>
</protein>
<organism evidence="1">
    <name type="scientific">Anguilla anguilla</name>
    <name type="common">European freshwater eel</name>
    <name type="synonym">Muraena anguilla</name>
    <dbReference type="NCBI Taxonomy" id="7936"/>
    <lineage>
        <taxon>Eukaryota</taxon>
        <taxon>Metazoa</taxon>
        <taxon>Chordata</taxon>
        <taxon>Craniata</taxon>
        <taxon>Vertebrata</taxon>
        <taxon>Euteleostomi</taxon>
        <taxon>Actinopterygii</taxon>
        <taxon>Neopterygii</taxon>
        <taxon>Teleostei</taxon>
        <taxon>Anguilliformes</taxon>
        <taxon>Anguillidae</taxon>
        <taxon>Anguilla</taxon>
    </lineage>
</organism>
<accession>A0A0E9TGN1</accession>
<name>A0A0E9TGN1_ANGAN</name>